<proteinExistence type="predicted"/>
<accession>A0A7S4MWM2</accession>
<reference evidence="1" key="1">
    <citation type="submission" date="2021-01" db="EMBL/GenBank/DDBJ databases">
        <authorList>
            <person name="Corre E."/>
            <person name="Pelletier E."/>
            <person name="Niang G."/>
            <person name="Scheremetjew M."/>
            <person name="Finn R."/>
            <person name="Kale V."/>
            <person name="Holt S."/>
            <person name="Cochrane G."/>
            <person name="Meng A."/>
            <person name="Brown T."/>
            <person name="Cohen L."/>
        </authorList>
    </citation>
    <scope>NUCLEOTIDE SEQUENCE</scope>
    <source>
        <strain evidence="1">Isolate 1302-5</strain>
    </source>
</reference>
<sequence length="119" mass="13689">MNVSCKRCISWFSAGLPLDNFFFAAFSSSSIMKRHDILQQQHDTCVKNIYMFDVPPNNKKMSLQFCSFKSHSGATYAHRTYTIYISLIDPNVFLHEDYVGVCADRLLMEVRQDSTSSWG</sequence>
<gene>
    <name evidence="1" type="ORF">OAUR00152_LOCUS20375</name>
</gene>
<name>A0A7S4MWM2_9STRA</name>
<dbReference type="AlphaFoldDB" id="A0A7S4MWM2"/>
<protein>
    <submittedName>
        <fullName evidence="1">Uncharacterized protein</fullName>
    </submittedName>
</protein>
<evidence type="ECO:0000313" key="1">
    <source>
        <dbReference type="EMBL" id="CAE2249171.1"/>
    </source>
</evidence>
<dbReference type="EMBL" id="HBKQ01029977">
    <property type="protein sequence ID" value="CAE2249171.1"/>
    <property type="molecule type" value="Transcribed_RNA"/>
</dbReference>
<organism evidence="1">
    <name type="scientific">Odontella aurita</name>
    <dbReference type="NCBI Taxonomy" id="265563"/>
    <lineage>
        <taxon>Eukaryota</taxon>
        <taxon>Sar</taxon>
        <taxon>Stramenopiles</taxon>
        <taxon>Ochrophyta</taxon>
        <taxon>Bacillariophyta</taxon>
        <taxon>Mediophyceae</taxon>
        <taxon>Biddulphiophycidae</taxon>
        <taxon>Eupodiscales</taxon>
        <taxon>Odontellaceae</taxon>
        <taxon>Odontella</taxon>
    </lineage>
</organism>